<comment type="caution">
    <text evidence="2">The sequence shown here is derived from an EMBL/GenBank/DDBJ whole genome shotgun (WGS) entry which is preliminary data.</text>
</comment>
<keyword evidence="1" id="KW-0812">Transmembrane</keyword>
<evidence type="ECO:0000313" key="2">
    <source>
        <dbReference type="EMBL" id="KHN76398.1"/>
    </source>
</evidence>
<proteinExistence type="predicted"/>
<gene>
    <name evidence="2" type="ORF">Tcan_10553</name>
</gene>
<evidence type="ECO:0000256" key="1">
    <source>
        <dbReference type="SAM" id="Phobius"/>
    </source>
</evidence>
<reference evidence="2 3" key="1">
    <citation type="submission" date="2014-11" db="EMBL/GenBank/DDBJ databases">
        <title>Genetic blueprint of the zoonotic pathogen Toxocara canis.</title>
        <authorList>
            <person name="Zhu X.-Q."/>
            <person name="Korhonen P.K."/>
            <person name="Cai H."/>
            <person name="Young N.D."/>
            <person name="Nejsum P."/>
            <person name="von Samson-Himmelstjerna G."/>
            <person name="Boag P.R."/>
            <person name="Tan P."/>
            <person name="Li Q."/>
            <person name="Min J."/>
            <person name="Yang Y."/>
            <person name="Wang X."/>
            <person name="Fang X."/>
            <person name="Hall R.S."/>
            <person name="Hofmann A."/>
            <person name="Sternberg P.W."/>
            <person name="Jex A.R."/>
            <person name="Gasser R.B."/>
        </authorList>
    </citation>
    <scope>NUCLEOTIDE SEQUENCE [LARGE SCALE GENOMIC DNA]</scope>
    <source>
        <strain evidence="2">PN_DK_2014</strain>
    </source>
</reference>
<organism evidence="2 3">
    <name type="scientific">Toxocara canis</name>
    <name type="common">Canine roundworm</name>
    <dbReference type="NCBI Taxonomy" id="6265"/>
    <lineage>
        <taxon>Eukaryota</taxon>
        <taxon>Metazoa</taxon>
        <taxon>Ecdysozoa</taxon>
        <taxon>Nematoda</taxon>
        <taxon>Chromadorea</taxon>
        <taxon>Rhabditida</taxon>
        <taxon>Spirurina</taxon>
        <taxon>Ascaridomorpha</taxon>
        <taxon>Ascaridoidea</taxon>
        <taxon>Toxocaridae</taxon>
        <taxon>Toxocara</taxon>
    </lineage>
</organism>
<name>A0A0B2V4A2_TOXCA</name>
<dbReference type="Proteomes" id="UP000031036">
    <property type="component" value="Unassembled WGS sequence"/>
</dbReference>
<keyword evidence="1" id="KW-1133">Transmembrane helix</keyword>
<dbReference type="EMBL" id="JPKZ01002509">
    <property type="protein sequence ID" value="KHN76398.1"/>
    <property type="molecule type" value="Genomic_DNA"/>
</dbReference>
<sequence>MTHNVVRININTFNDEFFELSPTNGRIHLAGSSKLTVSRCKLKMFKRCLSNRIINAWNSDADFTAKAKSLQVFKEKSLRYNHSPSRFRIPNRRINIVCPFVFPCPPLLLFFHDFTFTYMVTGCFALLCTFKNKFSQFAKFSAMFQFWCPKTIDRESVPPSRHLYYWNSDY</sequence>
<keyword evidence="1" id="KW-0472">Membrane</keyword>
<protein>
    <submittedName>
        <fullName evidence="2">Uncharacterized protein</fullName>
    </submittedName>
</protein>
<evidence type="ECO:0000313" key="3">
    <source>
        <dbReference type="Proteomes" id="UP000031036"/>
    </source>
</evidence>
<accession>A0A0B2V4A2</accession>
<keyword evidence="3" id="KW-1185">Reference proteome</keyword>
<dbReference type="AlphaFoldDB" id="A0A0B2V4A2"/>
<feature type="transmembrane region" description="Helical" evidence="1">
    <location>
        <begin position="107"/>
        <end position="130"/>
    </location>
</feature>